<evidence type="ECO:0000313" key="2">
    <source>
        <dbReference type="EMBL" id="MFC6034922.1"/>
    </source>
</evidence>
<dbReference type="InterPro" id="IPR025522">
    <property type="entry name" value="DUF4410"/>
</dbReference>
<sequence length="159" mass="16676">MKLLNIAAAGLLLAIAGCASATTTVLEPTSVSVKSSTIAVAHGDDTVPIDPEYSAYFRTKLGEELYNEGGFAEGGGVTLRYRFLQLDEGSRAARYMLGPIAGKGSMTIEILFLDPEGVELSKIHTGGEISGGLFGGSFKSALDKAAKEAAEYAIHNFLQ</sequence>
<protein>
    <submittedName>
        <fullName evidence="2">DUF4410 domain-containing protein</fullName>
    </submittedName>
</protein>
<dbReference type="PROSITE" id="PS51257">
    <property type="entry name" value="PROKAR_LIPOPROTEIN"/>
    <property type="match status" value="1"/>
</dbReference>
<dbReference type="RefSeq" id="WP_379879743.1">
    <property type="nucleotide sequence ID" value="NZ_JBHPON010000001.1"/>
</dbReference>
<feature type="chain" id="PRO_5046635678" evidence="1">
    <location>
        <begin position="22"/>
        <end position="159"/>
    </location>
</feature>
<name>A0ABW1KW92_9PROT</name>
<dbReference type="EMBL" id="JBHPON010000001">
    <property type="protein sequence ID" value="MFC6034922.1"/>
    <property type="molecule type" value="Genomic_DNA"/>
</dbReference>
<organism evidence="2 3">
    <name type="scientific">Hyphococcus aureus</name>
    <dbReference type="NCBI Taxonomy" id="2666033"/>
    <lineage>
        <taxon>Bacteria</taxon>
        <taxon>Pseudomonadati</taxon>
        <taxon>Pseudomonadota</taxon>
        <taxon>Alphaproteobacteria</taxon>
        <taxon>Parvularculales</taxon>
        <taxon>Parvularculaceae</taxon>
        <taxon>Hyphococcus</taxon>
    </lineage>
</organism>
<keyword evidence="3" id="KW-1185">Reference proteome</keyword>
<comment type="caution">
    <text evidence="2">The sequence shown here is derived from an EMBL/GenBank/DDBJ whole genome shotgun (WGS) entry which is preliminary data.</text>
</comment>
<evidence type="ECO:0000313" key="3">
    <source>
        <dbReference type="Proteomes" id="UP001596116"/>
    </source>
</evidence>
<keyword evidence="1" id="KW-0732">Signal</keyword>
<evidence type="ECO:0000256" key="1">
    <source>
        <dbReference type="SAM" id="SignalP"/>
    </source>
</evidence>
<dbReference type="Proteomes" id="UP001596116">
    <property type="component" value="Unassembled WGS sequence"/>
</dbReference>
<accession>A0ABW1KW92</accession>
<proteinExistence type="predicted"/>
<gene>
    <name evidence="2" type="ORF">ACFMB1_05165</name>
</gene>
<feature type="signal peptide" evidence="1">
    <location>
        <begin position="1"/>
        <end position="21"/>
    </location>
</feature>
<reference evidence="2 3" key="1">
    <citation type="submission" date="2024-09" db="EMBL/GenBank/DDBJ databases">
        <authorList>
            <person name="Zhang Z.-H."/>
        </authorList>
    </citation>
    <scope>NUCLEOTIDE SEQUENCE [LARGE SCALE GENOMIC DNA]</scope>
    <source>
        <strain evidence="2 3">HHTR114</strain>
    </source>
</reference>
<dbReference type="Pfam" id="PF14366">
    <property type="entry name" value="DUF4410"/>
    <property type="match status" value="1"/>
</dbReference>